<evidence type="ECO:0000259" key="1">
    <source>
        <dbReference type="Pfam" id="PF15070"/>
    </source>
</evidence>
<dbReference type="InterPro" id="IPR043976">
    <property type="entry name" value="GOLGA_cons_dom"/>
</dbReference>
<gene>
    <name evidence="2" type="primary">LOC109695141</name>
</gene>
<protein>
    <submittedName>
        <fullName evidence="2">Golgin subfamily A member 2-like</fullName>
    </submittedName>
</protein>
<proteinExistence type="predicted"/>
<reference evidence="2" key="1">
    <citation type="submission" date="2025-08" db="UniProtKB">
        <authorList>
            <consortium name="RefSeq"/>
        </authorList>
    </citation>
    <scope>IDENTIFICATION</scope>
    <source>
        <tissue evidence="2">Leukocyte</tissue>
    </source>
</reference>
<dbReference type="AlphaFoldDB" id="A0A8B7VPI2"/>
<dbReference type="Pfam" id="PF15070">
    <property type="entry name" value="GOLGA2L5"/>
    <property type="match status" value="1"/>
</dbReference>
<evidence type="ECO:0000313" key="2">
    <source>
        <dbReference type="RefSeq" id="XP_020033104.1"/>
    </source>
</evidence>
<sequence length="117" mass="13642">MTTYQQLTSNKEALHRQLLKQTQLVEQQQHEEVQGEMALEMPHQERLEATSQDYQQLQAQLSLLAVPKERGGVDKMKRLPSLMSPSWRTKTAQKPWWHFLVPLSPELRKRRPGARGS</sequence>
<accession>A0A8B7VPI2</accession>
<dbReference type="RefSeq" id="XP_020033104.1">
    <property type="nucleotide sequence ID" value="XM_020177515.1"/>
</dbReference>
<organism evidence="2">
    <name type="scientific">Castor canadensis</name>
    <name type="common">American beaver</name>
    <dbReference type="NCBI Taxonomy" id="51338"/>
    <lineage>
        <taxon>Eukaryota</taxon>
        <taxon>Metazoa</taxon>
        <taxon>Chordata</taxon>
        <taxon>Craniata</taxon>
        <taxon>Vertebrata</taxon>
        <taxon>Euteleostomi</taxon>
        <taxon>Mammalia</taxon>
        <taxon>Eutheria</taxon>
        <taxon>Euarchontoglires</taxon>
        <taxon>Glires</taxon>
        <taxon>Rodentia</taxon>
        <taxon>Castorimorpha</taxon>
        <taxon>Castoridae</taxon>
        <taxon>Castor</taxon>
    </lineage>
</organism>
<dbReference type="KEGG" id="ccan:109695141"/>
<name>A0A8B7VPI2_CASCN</name>
<feature type="domain" description="Golgin subfamily A conserved" evidence="1">
    <location>
        <begin position="2"/>
        <end position="77"/>
    </location>
</feature>